<keyword evidence="2" id="KW-1185">Reference proteome</keyword>
<dbReference type="Proteomes" id="UP000886501">
    <property type="component" value="Unassembled WGS sequence"/>
</dbReference>
<gene>
    <name evidence="1" type="ORF">BDM02DRAFT_3124129</name>
</gene>
<sequence length="560" mass="63249">MASTLDPGYKKMLDTPAPLEGPRKEAIDSLQKQINFYLGEANRLRYAQNSHVAISQLPAELLSGVFLYVVEDGLQGAGTTFAFGTFNFLQVCRHWNKVGVGSPQLWVWWVPGAVKAWHLFNSRSQNSPLFLTWGPHLPDSAWDILANAETPRSIRQLDFSGSREALEHLLGVFNSRSFSITSSVRLHGHSCKYNEERLVRFFPSSFPNLSKLDIENFIPDSLFSIFTSSNLTSLKLSFPYTTPHHYTQPQFSQMLQQNLNLRELDLRHCAMPLVGQSGALVPVVLPRLVNLNLHGTNAAVAGVMDLVSMSSPLHNVVLSFQHDHTTSATVLVNTTKKLLTAYYGCKELEHPRKVHCLTISSSPLQDDLVIEAESRSAPSSHPIYNLKLQHDRIGVPLTQKIIPLFPLKRVRELTARMLDPATDNWCGTLRKMKGLSHLRLDSLNIEPVLSALYSFDEVKPGQQIVPNLKSLSFKNVSIFFALQQTLLHFLEERCDYNIGLEKLVIQSCRVTTSRYKAELRGLVKKVTWQSVVEMGSDYNETEIEEEINSDESYEHDCWFD</sequence>
<accession>A0ACB6Z049</accession>
<organism evidence="1 2">
    <name type="scientific">Thelephora ganbajun</name>
    <name type="common">Ganba fungus</name>
    <dbReference type="NCBI Taxonomy" id="370292"/>
    <lineage>
        <taxon>Eukaryota</taxon>
        <taxon>Fungi</taxon>
        <taxon>Dikarya</taxon>
        <taxon>Basidiomycota</taxon>
        <taxon>Agaricomycotina</taxon>
        <taxon>Agaricomycetes</taxon>
        <taxon>Thelephorales</taxon>
        <taxon>Thelephoraceae</taxon>
        <taxon>Thelephora</taxon>
    </lineage>
</organism>
<reference evidence="1" key="2">
    <citation type="journal article" date="2020" name="Nat. Commun.">
        <title>Large-scale genome sequencing of mycorrhizal fungi provides insights into the early evolution of symbiotic traits.</title>
        <authorList>
            <person name="Miyauchi S."/>
            <person name="Kiss E."/>
            <person name="Kuo A."/>
            <person name="Drula E."/>
            <person name="Kohler A."/>
            <person name="Sanchez-Garcia M."/>
            <person name="Morin E."/>
            <person name="Andreopoulos B."/>
            <person name="Barry K.W."/>
            <person name="Bonito G."/>
            <person name="Buee M."/>
            <person name="Carver A."/>
            <person name="Chen C."/>
            <person name="Cichocki N."/>
            <person name="Clum A."/>
            <person name="Culley D."/>
            <person name="Crous P.W."/>
            <person name="Fauchery L."/>
            <person name="Girlanda M."/>
            <person name="Hayes R.D."/>
            <person name="Keri Z."/>
            <person name="LaButti K."/>
            <person name="Lipzen A."/>
            <person name="Lombard V."/>
            <person name="Magnuson J."/>
            <person name="Maillard F."/>
            <person name="Murat C."/>
            <person name="Nolan M."/>
            <person name="Ohm R.A."/>
            <person name="Pangilinan J."/>
            <person name="Pereira M.F."/>
            <person name="Perotto S."/>
            <person name="Peter M."/>
            <person name="Pfister S."/>
            <person name="Riley R."/>
            <person name="Sitrit Y."/>
            <person name="Stielow J.B."/>
            <person name="Szollosi G."/>
            <person name="Zifcakova L."/>
            <person name="Stursova M."/>
            <person name="Spatafora J.W."/>
            <person name="Tedersoo L."/>
            <person name="Vaario L.M."/>
            <person name="Yamada A."/>
            <person name="Yan M."/>
            <person name="Wang P."/>
            <person name="Xu J."/>
            <person name="Bruns T."/>
            <person name="Baldrian P."/>
            <person name="Vilgalys R."/>
            <person name="Dunand C."/>
            <person name="Henrissat B."/>
            <person name="Grigoriev I.V."/>
            <person name="Hibbett D."/>
            <person name="Nagy L.G."/>
            <person name="Martin F.M."/>
        </authorList>
    </citation>
    <scope>NUCLEOTIDE SEQUENCE</scope>
    <source>
        <strain evidence="1">P2</strain>
    </source>
</reference>
<comment type="caution">
    <text evidence="1">The sequence shown here is derived from an EMBL/GenBank/DDBJ whole genome shotgun (WGS) entry which is preliminary data.</text>
</comment>
<dbReference type="EMBL" id="MU118345">
    <property type="protein sequence ID" value="KAF9642828.1"/>
    <property type="molecule type" value="Genomic_DNA"/>
</dbReference>
<protein>
    <submittedName>
        <fullName evidence="1">Uncharacterized protein</fullName>
    </submittedName>
</protein>
<evidence type="ECO:0000313" key="2">
    <source>
        <dbReference type="Proteomes" id="UP000886501"/>
    </source>
</evidence>
<name>A0ACB6Z049_THEGA</name>
<proteinExistence type="predicted"/>
<evidence type="ECO:0000313" key="1">
    <source>
        <dbReference type="EMBL" id="KAF9642828.1"/>
    </source>
</evidence>
<reference evidence="1" key="1">
    <citation type="submission" date="2019-10" db="EMBL/GenBank/DDBJ databases">
        <authorList>
            <consortium name="DOE Joint Genome Institute"/>
            <person name="Kuo A."/>
            <person name="Miyauchi S."/>
            <person name="Kiss E."/>
            <person name="Drula E."/>
            <person name="Kohler A."/>
            <person name="Sanchez-Garcia M."/>
            <person name="Andreopoulos B."/>
            <person name="Barry K.W."/>
            <person name="Bonito G."/>
            <person name="Buee M."/>
            <person name="Carver A."/>
            <person name="Chen C."/>
            <person name="Cichocki N."/>
            <person name="Clum A."/>
            <person name="Culley D."/>
            <person name="Crous P.W."/>
            <person name="Fauchery L."/>
            <person name="Girlanda M."/>
            <person name="Hayes R."/>
            <person name="Keri Z."/>
            <person name="Labutti K."/>
            <person name="Lipzen A."/>
            <person name="Lombard V."/>
            <person name="Magnuson J."/>
            <person name="Maillard F."/>
            <person name="Morin E."/>
            <person name="Murat C."/>
            <person name="Nolan M."/>
            <person name="Ohm R."/>
            <person name="Pangilinan J."/>
            <person name="Pereira M."/>
            <person name="Perotto S."/>
            <person name="Peter M."/>
            <person name="Riley R."/>
            <person name="Sitrit Y."/>
            <person name="Stielow B."/>
            <person name="Szollosi G."/>
            <person name="Zifcakova L."/>
            <person name="Stursova M."/>
            <person name="Spatafora J.W."/>
            <person name="Tedersoo L."/>
            <person name="Vaario L.-M."/>
            <person name="Yamada A."/>
            <person name="Yan M."/>
            <person name="Wang P."/>
            <person name="Xu J."/>
            <person name="Bruns T."/>
            <person name="Baldrian P."/>
            <person name="Vilgalys R."/>
            <person name="Henrissat B."/>
            <person name="Grigoriev I.V."/>
            <person name="Hibbett D."/>
            <person name="Nagy L.G."/>
            <person name="Martin F.M."/>
        </authorList>
    </citation>
    <scope>NUCLEOTIDE SEQUENCE</scope>
    <source>
        <strain evidence="1">P2</strain>
    </source>
</reference>